<accession>A0ABN4YUG0</accession>
<dbReference type="InterPro" id="IPR010288">
    <property type="entry name" value="EcsB_ABC"/>
</dbReference>
<dbReference type="Pfam" id="PF05975">
    <property type="entry name" value="EcsB"/>
    <property type="match status" value="1"/>
</dbReference>
<keyword evidence="1" id="KW-1133">Transmembrane helix</keyword>
<feature type="transmembrane region" description="Helical" evidence="1">
    <location>
        <begin position="136"/>
        <end position="153"/>
    </location>
</feature>
<evidence type="ECO:0008006" key="4">
    <source>
        <dbReference type="Google" id="ProtNLM"/>
    </source>
</evidence>
<keyword evidence="1" id="KW-0812">Transmembrane</keyword>
<keyword evidence="3" id="KW-1185">Reference proteome</keyword>
<dbReference type="Proteomes" id="UP000192486">
    <property type="component" value="Chromosome"/>
</dbReference>
<name>A0ABN4YUG0_SPOUR</name>
<protein>
    <recommendedName>
        <fullName evidence="4">Protein EcsB</fullName>
    </recommendedName>
</protein>
<evidence type="ECO:0000256" key="1">
    <source>
        <dbReference type="SAM" id="Phobius"/>
    </source>
</evidence>
<evidence type="ECO:0000313" key="3">
    <source>
        <dbReference type="Proteomes" id="UP000192486"/>
    </source>
</evidence>
<feature type="transmembrane region" description="Helical" evidence="1">
    <location>
        <begin position="173"/>
        <end position="202"/>
    </location>
</feature>
<feature type="transmembrane region" description="Helical" evidence="1">
    <location>
        <begin position="356"/>
        <end position="373"/>
    </location>
</feature>
<feature type="transmembrane region" description="Helical" evidence="1">
    <location>
        <begin position="103"/>
        <end position="124"/>
    </location>
</feature>
<sequence>MNNMHEIWGQRFFHYVNELQKYMRYVFTGHLAIVFMFAIGAGGYAYSEWLKEVPATFPSVFIVSVVIALLLMKAAPTTLLKPADIVFFLPLENQLPSYMRRSITWSTFSQLPLPLIAMVIALPLLKATEVGAGTDYLLVILLIIAFKGLFVGTEYSVRVANHDFVWPDRVLRLVLTFSTIYFALTWSSVAIFIGILIAMLYAKFWDKKAEQFPFPYEQFIELEQNRMMRFYRFANYFTEVPHLVGSVSKRSWLNIAMKRSTFKRKDVQNYLIVRTFIRTDDTFWLWVRLTVLSALGAFLIPIPIVSFIFVGALAFATAVQLILALEGGFEFTMDQLFPEEQEKSQIKAVRLLVRKLIWLQAIILLLAALPLYGLSVTPLLIAAIALIVGEATIRLTKEQMKDI</sequence>
<organism evidence="2 3">
    <name type="scientific">Sporosarcina ureae</name>
    <dbReference type="NCBI Taxonomy" id="1571"/>
    <lineage>
        <taxon>Bacteria</taxon>
        <taxon>Bacillati</taxon>
        <taxon>Bacillota</taxon>
        <taxon>Bacilli</taxon>
        <taxon>Bacillales</taxon>
        <taxon>Caryophanaceae</taxon>
        <taxon>Sporosarcina</taxon>
    </lineage>
</organism>
<gene>
    <name evidence="2" type="ORF">SporoS204_05550</name>
</gene>
<evidence type="ECO:0000313" key="2">
    <source>
        <dbReference type="EMBL" id="ARF13670.1"/>
    </source>
</evidence>
<feature type="transmembrane region" description="Helical" evidence="1">
    <location>
        <begin position="283"/>
        <end position="300"/>
    </location>
</feature>
<dbReference type="EMBL" id="CP015108">
    <property type="protein sequence ID" value="ARF13670.1"/>
    <property type="molecule type" value="Genomic_DNA"/>
</dbReference>
<feature type="transmembrane region" description="Helical" evidence="1">
    <location>
        <begin position="53"/>
        <end position="72"/>
    </location>
</feature>
<dbReference type="PIRSF" id="PIRSF037259">
    <property type="entry name" value="EcsB_ABC"/>
    <property type="match status" value="1"/>
</dbReference>
<proteinExistence type="predicted"/>
<dbReference type="RefSeq" id="WP_029054113.1">
    <property type="nucleotide sequence ID" value="NZ_CP015108.1"/>
</dbReference>
<keyword evidence="1" id="KW-0472">Membrane</keyword>
<reference evidence="2 3" key="1">
    <citation type="submission" date="2016-04" db="EMBL/GenBank/DDBJ databases">
        <title>Comparative Genomics and Epigenetics of Sporosarcina ureae.</title>
        <authorList>
            <person name="Oliver A.S."/>
            <person name="Cooper K.K."/>
        </authorList>
    </citation>
    <scope>NUCLEOTIDE SEQUENCE [LARGE SCALE GENOMIC DNA]</scope>
    <source>
        <strain evidence="2 3">S204</strain>
    </source>
</reference>
<feature type="transmembrane region" description="Helical" evidence="1">
    <location>
        <begin position="22"/>
        <end position="46"/>
    </location>
</feature>